<evidence type="ECO:0000313" key="1">
    <source>
        <dbReference type="EMBL" id="GAA5180312.1"/>
    </source>
</evidence>
<name>A0ABP9RNC5_9ACTN</name>
<reference evidence="2" key="1">
    <citation type="journal article" date="2019" name="Int. J. Syst. Evol. Microbiol.">
        <title>The Global Catalogue of Microorganisms (GCM) 10K type strain sequencing project: providing services to taxonomists for standard genome sequencing and annotation.</title>
        <authorList>
            <consortium name="The Broad Institute Genomics Platform"/>
            <consortium name="The Broad Institute Genome Sequencing Center for Infectious Disease"/>
            <person name="Wu L."/>
            <person name="Ma J."/>
        </authorList>
    </citation>
    <scope>NUCLEOTIDE SEQUENCE [LARGE SCALE GENOMIC DNA]</scope>
    <source>
        <strain evidence="2">JCM 18304</strain>
    </source>
</reference>
<proteinExistence type="predicted"/>
<protein>
    <recommendedName>
        <fullName evidence="3">PEGA domain-containing protein</fullName>
    </recommendedName>
</protein>
<sequence>MVEPPCASAITFTRPRTYRDFVRTYFIEIDGEEVCGVKSGRSVTVPVTPGEHSVRARISWTGSAPLRVVVAEGDELRVRVEPMPGSPLQQIGTRDGYLRLSIDD</sequence>
<gene>
    <name evidence="1" type="ORF">GCM10023322_12330</name>
</gene>
<accession>A0ABP9RNC5</accession>
<dbReference type="Proteomes" id="UP001501570">
    <property type="component" value="Unassembled WGS sequence"/>
</dbReference>
<organism evidence="1 2">
    <name type="scientific">Rugosimonospora acidiphila</name>
    <dbReference type="NCBI Taxonomy" id="556531"/>
    <lineage>
        <taxon>Bacteria</taxon>
        <taxon>Bacillati</taxon>
        <taxon>Actinomycetota</taxon>
        <taxon>Actinomycetes</taxon>
        <taxon>Micromonosporales</taxon>
        <taxon>Micromonosporaceae</taxon>
        <taxon>Rugosimonospora</taxon>
    </lineage>
</organism>
<comment type="caution">
    <text evidence="1">The sequence shown here is derived from an EMBL/GenBank/DDBJ whole genome shotgun (WGS) entry which is preliminary data.</text>
</comment>
<evidence type="ECO:0000313" key="2">
    <source>
        <dbReference type="Proteomes" id="UP001501570"/>
    </source>
</evidence>
<keyword evidence="2" id="KW-1185">Reference proteome</keyword>
<evidence type="ECO:0008006" key="3">
    <source>
        <dbReference type="Google" id="ProtNLM"/>
    </source>
</evidence>
<dbReference type="EMBL" id="BAABJQ010000003">
    <property type="protein sequence ID" value="GAA5180312.1"/>
    <property type="molecule type" value="Genomic_DNA"/>
</dbReference>